<keyword evidence="3" id="KW-1185">Reference proteome</keyword>
<protein>
    <submittedName>
        <fullName evidence="2">Uncharacterized protein</fullName>
    </submittedName>
</protein>
<keyword evidence="1" id="KW-0812">Transmembrane</keyword>
<accession>A0A365XQZ8</accession>
<evidence type="ECO:0000313" key="2">
    <source>
        <dbReference type="EMBL" id="RBL88560.1"/>
    </source>
</evidence>
<gene>
    <name evidence="2" type="ORF">DF182_18450</name>
</gene>
<feature type="transmembrane region" description="Helical" evidence="1">
    <location>
        <begin position="124"/>
        <end position="143"/>
    </location>
</feature>
<proteinExistence type="predicted"/>
<dbReference type="OrthoDB" id="3461595at2"/>
<dbReference type="AlphaFoldDB" id="A0A365XQZ8"/>
<reference evidence="2 3" key="1">
    <citation type="submission" date="2018-05" db="EMBL/GenBank/DDBJ databases">
        <title>Chitinophaga sp. K3CV102501T nov., isolated from isolated from a monsoon evergreen broad-leaved forest soil.</title>
        <authorList>
            <person name="Lv Y."/>
        </authorList>
    </citation>
    <scope>NUCLEOTIDE SEQUENCE [LARGE SCALE GENOMIC DNA]</scope>
    <source>
        <strain evidence="2 3">GDMCC 1.1325</strain>
    </source>
</reference>
<evidence type="ECO:0000256" key="1">
    <source>
        <dbReference type="SAM" id="Phobius"/>
    </source>
</evidence>
<organism evidence="2 3">
    <name type="scientific">Chitinophaga flava</name>
    <dbReference type="NCBI Taxonomy" id="2259036"/>
    <lineage>
        <taxon>Bacteria</taxon>
        <taxon>Pseudomonadati</taxon>
        <taxon>Bacteroidota</taxon>
        <taxon>Chitinophagia</taxon>
        <taxon>Chitinophagales</taxon>
        <taxon>Chitinophagaceae</taxon>
        <taxon>Chitinophaga</taxon>
    </lineage>
</organism>
<keyword evidence="1" id="KW-1133">Transmembrane helix</keyword>
<name>A0A365XQZ8_9BACT</name>
<evidence type="ECO:0000313" key="3">
    <source>
        <dbReference type="Proteomes" id="UP000253410"/>
    </source>
</evidence>
<sequence>MGKTDEIRARYERIIKRGRQFGYGFAADNLQYFLNKSGEAIHVPLDKLRSFRAFEKAYKKNIGRFERSLIAVASSLKNGESNVLEEFWDVKVAPSYFSELFFASGASQITSTKKFKLEKRTARFFKIIRLTGMIGMLVLPYTYQARVMLKMMTVFTSKKREEQSPTVFGATGLPLLREASSLIGSCLIILISNGKLNPKNNKLIYEELIG</sequence>
<dbReference type="Proteomes" id="UP000253410">
    <property type="component" value="Unassembled WGS sequence"/>
</dbReference>
<comment type="caution">
    <text evidence="2">The sequence shown here is derived from an EMBL/GenBank/DDBJ whole genome shotgun (WGS) entry which is preliminary data.</text>
</comment>
<dbReference type="RefSeq" id="WP_113617303.1">
    <property type="nucleotide sequence ID" value="NZ_QFFJ01000002.1"/>
</dbReference>
<dbReference type="EMBL" id="QFFJ01000002">
    <property type="protein sequence ID" value="RBL88560.1"/>
    <property type="molecule type" value="Genomic_DNA"/>
</dbReference>
<keyword evidence="1" id="KW-0472">Membrane</keyword>